<gene>
    <name evidence="14" type="ORF">PODANS_1_3400</name>
</gene>
<organism evidence="14">
    <name type="scientific">Podospora anserina (strain S / ATCC MYA-4624 / DSM 980 / FGSC 10383)</name>
    <name type="common">Pleurage anserina</name>
    <dbReference type="NCBI Taxonomy" id="515849"/>
    <lineage>
        <taxon>Eukaryota</taxon>
        <taxon>Fungi</taxon>
        <taxon>Dikarya</taxon>
        <taxon>Ascomycota</taxon>
        <taxon>Pezizomycotina</taxon>
        <taxon>Sordariomycetes</taxon>
        <taxon>Sordariomycetidae</taxon>
        <taxon>Sordariales</taxon>
        <taxon>Podosporaceae</taxon>
        <taxon>Podospora</taxon>
        <taxon>Podospora anserina</taxon>
    </lineage>
</organism>
<evidence type="ECO:0000256" key="11">
    <source>
        <dbReference type="ARBA" id="ARBA00022726"/>
    </source>
</evidence>
<dbReference type="OrthoDB" id="363185at2759"/>
<feature type="non-terminal residue" evidence="14">
    <location>
        <position position="1"/>
    </location>
</feature>
<comment type="similarity">
    <text evidence="5">Belongs to the purine/pyrimidine phosphoribosyltransferase family.</text>
</comment>
<evidence type="ECO:0000256" key="7">
    <source>
        <dbReference type="ARBA" id="ARBA00011893"/>
    </source>
</evidence>
<dbReference type="GO" id="GO:0016208">
    <property type="term" value="F:AMP binding"/>
    <property type="evidence" value="ECO:0007669"/>
    <property type="project" value="TreeGrafter"/>
</dbReference>
<dbReference type="GO" id="GO:0002055">
    <property type="term" value="F:adenine binding"/>
    <property type="evidence" value="ECO:0007669"/>
    <property type="project" value="TreeGrafter"/>
</dbReference>
<comment type="pathway">
    <text evidence="4">Purine metabolism; AMP biosynthesis via salvage pathway; AMP from adenine: step 1/1.</text>
</comment>
<keyword evidence="10" id="KW-0808">Transferase</keyword>
<dbReference type="KEGG" id="pan:PODANSg09586"/>
<sequence>VWFYNADTPKPKPPSPATTHELTTTVHSSYAPAAAGYVPRLALGPWSQEALPRLTFRPPLLPLFFFTMSAPADSAQPLASTSNDQVPTSADINTSDASRGQSASASASASELARTKITLQGALKSFQDFPIPGINFIDILPLFQDPAIHNALLRALELQVLEFVGSLKPDVVVGLDARGFLFGPSLALKLDASFVPVRKKGKMPGPCVTAAYEKEYGTDFFQMQEGAIKPGQKVLVVDDIIATGGSAAAAGTLVKQLGGELVGYLFILEIAFLKGREKLGGVPTITLLETDE</sequence>
<keyword evidence="9" id="KW-0328">Glycosyltransferase</keyword>
<reference evidence="14" key="1">
    <citation type="journal article" date="2008" name="Genome Biol.">
        <title>The genome sequence of the model ascomycete fungus Podospora anserina.</title>
        <authorList>
            <person name="Espagne E."/>
            <person name="Lespinet O."/>
            <person name="Malagnac F."/>
            <person name="Da Silva C."/>
            <person name="Jaillon O."/>
            <person name="Porcel B.M."/>
            <person name="Couloux A."/>
            <person name="Aury J.-M."/>
            <person name="Segurens B."/>
            <person name="Poulain J."/>
            <person name="Anthouard V."/>
            <person name="Grossetete S."/>
            <person name="Khalili H."/>
            <person name="Coppin E."/>
            <person name="Dequard-Chablat M."/>
            <person name="Picard M."/>
            <person name="Contamine V."/>
            <person name="Arnaise S."/>
            <person name="Bourdais A."/>
            <person name="Berteaux-Lecellier V."/>
            <person name="Gautheret D."/>
            <person name="de Vries R.P."/>
            <person name="Battaglia E."/>
            <person name="Coutinho P.M."/>
            <person name="Danchin E.G.J."/>
            <person name="Henrissat B."/>
            <person name="El Khoury R."/>
            <person name="Sainsard-Chanet A."/>
            <person name="Boivin A."/>
            <person name="Pinan-Lucarre B."/>
            <person name="Sellem C.H."/>
            <person name="Debuchy R."/>
            <person name="Wincker P."/>
            <person name="Weissenbach J."/>
            <person name="Silar P."/>
        </authorList>
    </citation>
    <scope>NUCLEOTIDE SEQUENCE [LARGE SCALE GENOMIC DNA]</scope>
    <source>
        <strain evidence="14">S mat+</strain>
    </source>
</reference>
<evidence type="ECO:0000256" key="9">
    <source>
        <dbReference type="ARBA" id="ARBA00022676"/>
    </source>
</evidence>
<evidence type="ECO:0000256" key="5">
    <source>
        <dbReference type="ARBA" id="ARBA00008391"/>
    </source>
</evidence>
<dbReference type="PANTHER" id="PTHR32315:SF3">
    <property type="entry name" value="ADENINE PHOSPHORIBOSYLTRANSFERASE"/>
    <property type="match status" value="1"/>
</dbReference>
<dbReference type="FunFam" id="3.40.50.2020:FF:000004">
    <property type="entry name" value="Adenine phosphoribosyltransferase"/>
    <property type="match status" value="1"/>
</dbReference>
<comment type="catalytic activity">
    <reaction evidence="1">
        <text>AMP + diphosphate = 5-phospho-alpha-D-ribose 1-diphosphate + adenine</text>
        <dbReference type="Rhea" id="RHEA:16609"/>
        <dbReference type="ChEBI" id="CHEBI:16708"/>
        <dbReference type="ChEBI" id="CHEBI:33019"/>
        <dbReference type="ChEBI" id="CHEBI:58017"/>
        <dbReference type="ChEBI" id="CHEBI:456215"/>
        <dbReference type="EC" id="2.4.2.7"/>
    </reaction>
</comment>
<proteinExistence type="inferred from homology"/>
<feature type="region of interest" description="Disordered" evidence="12">
    <location>
        <begin position="76"/>
        <end position="105"/>
    </location>
</feature>
<dbReference type="NCBIfam" id="NF002636">
    <property type="entry name" value="PRK02304.1-5"/>
    <property type="match status" value="1"/>
</dbReference>
<keyword evidence="11" id="KW-0660">Purine salvage</keyword>
<name>B2AAA7_PODAN</name>
<dbReference type="GO" id="GO:0044209">
    <property type="term" value="P:AMP salvage"/>
    <property type="evidence" value="ECO:0007669"/>
    <property type="project" value="UniProtKB-UniPathway"/>
</dbReference>
<dbReference type="RefSeq" id="XP_001912537.1">
    <property type="nucleotide sequence ID" value="XM_001912502.1"/>
</dbReference>
<accession>B2AAA7</accession>
<dbReference type="CDD" id="cd06223">
    <property type="entry name" value="PRTases_typeI"/>
    <property type="match status" value="1"/>
</dbReference>
<protein>
    <recommendedName>
        <fullName evidence="7">adenine phosphoribosyltransferase</fullName>
        <ecNumber evidence="7">2.4.2.7</ecNumber>
    </recommendedName>
</protein>
<feature type="region of interest" description="Disordered" evidence="12">
    <location>
        <begin position="1"/>
        <end position="20"/>
    </location>
</feature>
<comment type="function">
    <text evidence="2">Catalyzes a salvage reaction resulting in the formation of AMP, that is energically less costly than de novo synthesis.</text>
</comment>
<dbReference type="GeneID" id="6197381"/>
<evidence type="ECO:0000259" key="13">
    <source>
        <dbReference type="Pfam" id="PF00156"/>
    </source>
</evidence>
<keyword evidence="8" id="KW-0963">Cytoplasm</keyword>
<evidence type="ECO:0000256" key="12">
    <source>
        <dbReference type="SAM" id="MobiDB-lite"/>
    </source>
</evidence>
<dbReference type="InterPro" id="IPR005764">
    <property type="entry name" value="Ade_phspho_trans"/>
</dbReference>
<reference evidence="14" key="2">
    <citation type="submission" date="2008-07" db="EMBL/GenBank/DDBJ databases">
        <authorList>
            <person name="Genoscope - CEA"/>
        </authorList>
    </citation>
    <scope>NUCLEOTIDE SEQUENCE</scope>
    <source>
        <strain evidence="14">S mat+</strain>
    </source>
</reference>
<dbReference type="Pfam" id="PF00156">
    <property type="entry name" value="Pribosyltran"/>
    <property type="match status" value="1"/>
</dbReference>
<comment type="subunit">
    <text evidence="6">Homodimer.</text>
</comment>
<feature type="compositionally biased region" description="Polar residues" evidence="12">
    <location>
        <begin position="77"/>
        <end position="94"/>
    </location>
</feature>
<dbReference type="EMBL" id="CU633438">
    <property type="protein sequence ID" value="CAP60019.1"/>
    <property type="molecule type" value="Genomic_DNA"/>
</dbReference>
<evidence type="ECO:0000256" key="1">
    <source>
        <dbReference type="ARBA" id="ARBA00000868"/>
    </source>
</evidence>
<dbReference type="Gene3D" id="3.40.50.2020">
    <property type="match status" value="1"/>
</dbReference>
<dbReference type="PANTHER" id="PTHR32315">
    <property type="entry name" value="ADENINE PHOSPHORIBOSYLTRANSFERASE"/>
    <property type="match status" value="1"/>
</dbReference>
<dbReference type="InterPro" id="IPR000836">
    <property type="entry name" value="PRTase_dom"/>
</dbReference>
<dbReference type="UniPathway" id="UPA00588">
    <property type="reaction ID" value="UER00646"/>
</dbReference>
<dbReference type="AlphaFoldDB" id="B2AAA7"/>
<dbReference type="HAMAP" id="MF_00004">
    <property type="entry name" value="Aden_phosphoribosyltr"/>
    <property type="match status" value="1"/>
</dbReference>
<dbReference type="SUPFAM" id="SSF53271">
    <property type="entry name" value="PRTase-like"/>
    <property type="match status" value="1"/>
</dbReference>
<dbReference type="GO" id="GO:0005737">
    <property type="term" value="C:cytoplasm"/>
    <property type="evidence" value="ECO:0007669"/>
    <property type="project" value="UniProtKB-SubCell"/>
</dbReference>
<dbReference type="GO" id="GO:0006166">
    <property type="term" value="P:purine ribonucleoside salvage"/>
    <property type="evidence" value="ECO:0007669"/>
    <property type="project" value="UniProtKB-KW"/>
</dbReference>
<evidence type="ECO:0000256" key="2">
    <source>
        <dbReference type="ARBA" id="ARBA00003968"/>
    </source>
</evidence>
<evidence type="ECO:0000256" key="8">
    <source>
        <dbReference type="ARBA" id="ARBA00022490"/>
    </source>
</evidence>
<evidence type="ECO:0000256" key="4">
    <source>
        <dbReference type="ARBA" id="ARBA00004659"/>
    </source>
</evidence>
<dbReference type="EC" id="2.4.2.7" evidence="7"/>
<dbReference type="GO" id="GO:0006168">
    <property type="term" value="P:adenine salvage"/>
    <property type="evidence" value="ECO:0007669"/>
    <property type="project" value="InterPro"/>
</dbReference>
<dbReference type="GO" id="GO:0003999">
    <property type="term" value="F:adenine phosphoribosyltransferase activity"/>
    <property type="evidence" value="ECO:0007669"/>
    <property type="project" value="UniProtKB-EC"/>
</dbReference>
<evidence type="ECO:0000256" key="10">
    <source>
        <dbReference type="ARBA" id="ARBA00022679"/>
    </source>
</evidence>
<dbReference type="VEuPathDB" id="FungiDB:PODANS_1_3400"/>
<dbReference type="InterPro" id="IPR050054">
    <property type="entry name" value="UPRTase/APRTase"/>
</dbReference>
<comment type="subcellular location">
    <subcellularLocation>
        <location evidence="3">Cytoplasm</location>
    </subcellularLocation>
</comment>
<evidence type="ECO:0000256" key="3">
    <source>
        <dbReference type="ARBA" id="ARBA00004496"/>
    </source>
</evidence>
<feature type="domain" description="Phosphoribosyltransferase" evidence="13">
    <location>
        <begin position="163"/>
        <end position="263"/>
    </location>
</feature>
<feature type="compositionally biased region" description="Low complexity" evidence="12">
    <location>
        <begin position="95"/>
        <end position="105"/>
    </location>
</feature>
<evidence type="ECO:0000256" key="6">
    <source>
        <dbReference type="ARBA" id="ARBA00011738"/>
    </source>
</evidence>
<dbReference type="HOGENOM" id="CLU_063339_1_0_1"/>
<dbReference type="InterPro" id="IPR029057">
    <property type="entry name" value="PRTase-like"/>
</dbReference>
<evidence type="ECO:0000313" key="14">
    <source>
        <dbReference type="EMBL" id="CAP60019.1"/>
    </source>
</evidence>